<evidence type="ECO:0000313" key="5">
    <source>
        <dbReference type="Proteomes" id="UP001166191"/>
    </source>
</evidence>
<name>A0ABS6ANU1_9RHOB</name>
<evidence type="ECO:0000259" key="3">
    <source>
        <dbReference type="PROSITE" id="PS50222"/>
    </source>
</evidence>
<dbReference type="EMBL" id="JAHKNG010000069">
    <property type="protein sequence ID" value="MBU3032264.1"/>
    <property type="molecule type" value="Genomic_DNA"/>
</dbReference>
<dbReference type="Proteomes" id="UP001166191">
    <property type="component" value="Unassembled WGS sequence"/>
</dbReference>
<keyword evidence="1" id="KW-0175">Coiled coil</keyword>
<feature type="region of interest" description="Disordered" evidence="2">
    <location>
        <begin position="355"/>
        <end position="384"/>
    </location>
</feature>
<evidence type="ECO:0000313" key="4">
    <source>
        <dbReference type="EMBL" id="MBU3032264.1"/>
    </source>
</evidence>
<accession>A0ABS6ANU1</accession>
<keyword evidence="5" id="KW-1185">Reference proteome</keyword>
<feature type="coiled-coil region" evidence="1">
    <location>
        <begin position="852"/>
        <end position="879"/>
    </location>
</feature>
<reference evidence="4" key="1">
    <citation type="submission" date="2021-06" db="EMBL/GenBank/DDBJ databases">
        <title>Paracoccus bacterium XHP0099 sp. nov., isolated from the surface waters of the Yellow Sea.</title>
        <authorList>
            <person name="Xue H."/>
            <person name="Zhang D."/>
        </authorList>
    </citation>
    <scope>NUCLEOTIDE SEQUENCE</scope>
    <source>
        <strain evidence="4">XHP0099</strain>
    </source>
</reference>
<feature type="domain" description="EF-hand" evidence="3">
    <location>
        <begin position="1102"/>
        <end position="1137"/>
    </location>
</feature>
<dbReference type="RefSeq" id="WP_216034851.1">
    <property type="nucleotide sequence ID" value="NZ_JAHKNG010000069.1"/>
</dbReference>
<feature type="compositionally biased region" description="Acidic residues" evidence="2">
    <location>
        <begin position="364"/>
        <end position="376"/>
    </location>
</feature>
<evidence type="ECO:0000256" key="2">
    <source>
        <dbReference type="SAM" id="MobiDB-lite"/>
    </source>
</evidence>
<protein>
    <recommendedName>
        <fullName evidence="3">EF-hand domain-containing protein</fullName>
    </recommendedName>
</protein>
<organism evidence="4 5">
    <name type="scientific">Paracoccus marinaquae</name>
    <dbReference type="NCBI Taxonomy" id="2841926"/>
    <lineage>
        <taxon>Bacteria</taxon>
        <taxon>Pseudomonadati</taxon>
        <taxon>Pseudomonadota</taxon>
        <taxon>Alphaproteobacteria</taxon>
        <taxon>Rhodobacterales</taxon>
        <taxon>Paracoccaceae</taxon>
        <taxon>Paracoccus</taxon>
    </lineage>
</organism>
<evidence type="ECO:0000256" key="1">
    <source>
        <dbReference type="SAM" id="Coils"/>
    </source>
</evidence>
<gene>
    <name evidence="4" type="ORF">KNW02_19440</name>
</gene>
<comment type="caution">
    <text evidence="4">The sequence shown here is derived from an EMBL/GenBank/DDBJ whole genome shotgun (WGS) entry which is preliminary data.</text>
</comment>
<dbReference type="PROSITE" id="PS50222">
    <property type="entry name" value="EF_HAND_2"/>
    <property type="match status" value="1"/>
</dbReference>
<feature type="coiled-coil region" evidence="1">
    <location>
        <begin position="943"/>
        <end position="973"/>
    </location>
</feature>
<sequence length="1246" mass="141118">MEEEDGLNEISGIVRHKESGRPLGNLLVVAFDLDPDSVDPDHETIRVNPDPASALNDPATFRSRGHGELPNGVPGDRLGSVLTDDDGKFTITYDDSAFRVRRHRDRGDDVGPFHEHTDIRPDLFLIVAAAESEGQREFDNVIFRSNWARINAGRVETYLIEIRSGVLEKHGIPIPTVGSDDDGIDEKVQIVRNAILSDRAFAKKISDLNAEIEEEDADEKEQVKKALVVAAIRDVSEFADAGSPIRFVQDGEAIGDVQAEQFGVGANQINSEISADDPLPGQGIKIYLYLTKNDMAGLESTRFEHEGVDYFRIEQDRIQEFVFKQENDKGVGSILFADNPISKYCLERTREQTCAVDLTSDSPPDADEPDRDDDTGANDVSSVDRDDLPELIDKIIISKGQTLFGAGDLSDRPDAASVQTSVAGFSLEKGPADATAFYDFDMLQIAFGHVWQQLVDETLVNLGQKAHFGLKNNGRRSIFHAAMADLSITKGHLTQAIQGAISEQDPIPTAILKCFDIHVLEYEAMTNNQRIELFRIAEKLIELRQNKPIVTSGLFGTKISYPDNADRIESLYEQGELLLENLRANQPNATNTILRELQDRLASSYEFTVFAADKSYHSVNFGLFNTYRQKWEPTSYQAGQLAKTIPMAPKEERKYSVKFNRKRKTAESQAEKYNSIVDSETSLTSRAEAEIVSKAQKKTDFDFSAKLSYASSWSKLGIGKDASKDSSEVKKSFRESVLKAAQEFKDEWSLTVDTEDVFDTSESQSGTITNPNDELSVTYLFYQLQRRYLVSERLHRTMPVVMVAMDVPSPHEITEGWVVAHDWSINRVLLDDSFREALEDLAKRNVGSEFALRELRRSLREQRRLVRTHEREFAKLQRDVENKYSTYRDSVGERIEEEHDKRFFKRRLFRYVFGGSGEEPEIPDPEMAKALEQAAADDHAYAVEQAKQLAMTVERESKELHRLVREYNAAMEDHLNRLTAVKRLLTHIKENIFYYMQAIWSMEPPDQRFMRLHKVKVPSFSVTRSCVVAADPSDDLFAQFRSDGKTKHAAWLFAQVDKDENGKPAVEYKPLVEVADLDTVLGFKGNYIIFPLKEHNALTELMAAPYVDEAFGAMDPDQLGTISLEEYSRYVCCLNKEDPEEFERLKPVLREWLRQLLAEPSRNGEEVIVPTDSLFIEMLPSDKSLLEDFKLKHRQMDVMKVRAEVRQMELQNLRFAARLLSEDYDDPDIDRNILVQGGARVLVGDD</sequence>
<dbReference type="InterPro" id="IPR002048">
    <property type="entry name" value="EF_hand_dom"/>
</dbReference>
<proteinExistence type="predicted"/>